<reference evidence="4" key="2">
    <citation type="submission" date="2020-09" db="EMBL/GenBank/DDBJ databases">
        <authorList>
            <person name="Sun Q."/>
            <person name="Ohkuma M."/>
        </authorList>
    </citation>
    <scope>NUCLEOTIDE SEQUENCE</scope>
    <source>
        <strain evidence="4">JCM 30804</strain>
    </source>
</reference>
<organism evidence="4 5">
    <name type="scientific">Shewanella gelidii</name>
    <dbReference type="NCBI Taxonomy" id="1642821"/>
    <lineage>
        <taxon>Bacteria</taxon>
        <taxon>Pseudomonadati</taxon>
        <taxon>Pseudomonadota</taxon>
        <taxon>Gammaproteobacteria</taxon>
        <taxon>Alteromonadales</taxon>
        <taxon>Shewanellaceae</taxon>
        <taxon>Shewanella</taxon>
    </lineage>
</organism>
<evidence type="ECO:0000256" key="1">
    <source>
        <dbReference type="ARBA" id="ARBA00023211"/>
    </source>
</evidence>
<evidence type="ECO:0000256" key="2">
    <source>
        <dbReference type="PROSITE-ProRule" id="PRU00409"/>
    </source>
</evidence>
<dbReference type="InterPro" id="IPR013815">
    <property type="entry name" value="ATP_grasp_subdomain_1"/>
</dbReference>
<evidence type="ECO:0000313" key="5">
    <source>
        <dbReference type="Proteomes" id="UP000613743"/>
    </source>
</evidence>
<comment type="caution">
    <text evidence="4">The sequence shown here is derived from an EMBL/GenBank/DDBJ whole genome shotgun (WGS) entry which is preliminary data.</text>
</comment>
<dbReference type="InterPro" id="IPR013651">
    <property type="entry name" value="ATP-grasp_RimK-type"/>
</dbReference>
<dbReference type="Gene3D" id="3.30.1490.20">
    <property type="entry name" value="ATP-grasp fold, A domain"/>
    <property type="match status" value="1"/>
</dbReference>
<sequence length="314" mass="35481">MPPIYILHENSEWIVPLHEAFKQRQESAKEMFLDQGVVDLAAIPPEGIFYNRMSASSHTRGHRYAPELTRSVLTWLESHGRRVINNSRALYFEVCKVSQYAALESCGINTPRTIVAVGKTQVIEAAECFAGEPFILKPNRGGKGLGVQLFKSINELKDYLVCEDYEAPLDGTWLVQAYVHAAENHITRCEFVGGKFVYSVNVNTEQGFELCPADSCQISEQVCPATAPSHKFNISHEFDRHEIITRYETFLQKNQIEIAGIELIKDIHGQLYTYDVNTNTNYNRRAELEGGVPLTGMDAIAEFLIQTRDAQYKT</sequence>
<dbReference type="InterPro" id="IPR011761">
    <property type="entry name" value="ATP-grasp"/>
</dbReference>
<proteinExistence type="predicted"/>
<evidence type="ECO:0000259" key="3">
    <source>
        <dbReference type="PROSITE" id="PS50975"/>
    </source>
</evidence>
<reference evidence="4" key="1">
    <citation type="journal article" date="2014" name="Int. J. Syst. Evol. Microbiol.">
        <title>Complete genome sequence of Corynebacterium casei LMG S-19264T (=DSM 44701T), isolated from a smear-ripened cheese.</title>
        <authorList>
            <consortium name="US DOE Joint Genome Institute (JGI-PGF)"/>
            <person name="Walter F."/>
            <person name="Albersmeier A."/>
            <person name="Kalinowski J."/>
            <person name="Ruckert C."/>
        </authorList>
    </citation>
    <scope>NUCLEOTIDE SEQUENCE</scope>
    <source>
        <strain evidence="4">JCM 30804</strain>
    </source>
</reference>
<dbReference type="AlphaFoldDB" id="A0A917NDC5"/>
<keyword evidence="1" id="KW-0464">Manganese</keyword>
<accession>A0A917NDC5</accession>
<keyword evidence="5" id="KW-1185">Reference proteome</keyword>
<evidence type="ECO:0000313" key="4">
    <source>
        <dbReference type="EMBL" id="GGI86768.1"/>
    </source>
</evidence>
<keyword evidence="2" id="KW-0067">ATP-binding</keyword>
<dbReference type="PANTHER" id="PTHR21621">
    <property type="entry name" value="RIBOSOMAL PROTEIN S6 MODIFICATION PROTEIN"/>
    <property type="match status" value="1"/>
</dbReference>
<name>A0A917NDC5_9GAMM</name>
<dbReference type="Proteomes" id="UP000613743">
    <property type="component" value="Unassembled WGS sequence"/>
</dbReference>
<feature type="domain" description="ATP-grasp" evidence="3">
    <location>
        <begin position="100"/>
        <end position="308"/>
    </location>
</feature>
<dbReference type="PROSITE" id="PS50975">
    <property type="entry name" value="ATP_GRASP"/>
    <property type="match status" value="1"/>
</dbReference>
<protein>
    <submittedName>
        <fullName evidence="4">Glutathione synthase</fullName>
    </submittedName>
</protein>
<dbReference type="EMBL" id="BMPZ01000007">
    <property type="protein sequence ID" value="GGI86768.1"/>
    <property type="molecule type" value="Genomic_DNA"/>
</dbReference>
<dbReference type="GO" id="GO:0009432">
    <property type="term" value="P:SOS response"/>
    <property type="evidence" value="ECO:0007669"/>
    <property type="project" value="TreeGrafter"/>
</dbReference>
<dbReference type="RefSeq" id="WP_188921464.1">
    <property type="nucleotide sequence ID" value="NZ_BMPZ01000007.1"/>
</dbReference>
<dbReference type="GO" id="GO:0005524">
    <property type="term" value="F:ATP binding"/>
    <property type="evidence" value="ECO:0007669"/>
    <property type="project" value="UniProtKB-UniRule"/>
</dbReference>
<dbReference type="SUPFAM" id="SSF56059">
    <property type="entry name" value="Glutathione synthetase ATP-binding domain-like"/>
    <property type="match status" value="1"/>
</dbReference>
<dbReference type="GO" id="GO:0005737">
    <property type="term" value="C:cytoplasm"/>
    <property type="evidence" value="ECO:0007669"/>
    <property type="project" value="TreeGrafter"/>
</dbReference>
<dbReference type="GO" id="GO:0046872">
    <property type="term" value="F:metal ion binding"/>
    <property type="evidence" value="ECO:0007669"/>
    <property type="project" value="InterPro"/>
</dbReference>
<dbReference type="Pfam" id="PF08443">
    <property type="entry name" value="RimK"/>
    <property type="match status" value="1"/>
</dbReference>
<dbReference type="PANTHER" id="PTHR21621:SF0">
    <property type="entry name" value="BETA-CITRYLGLUTAMATE SYNTHASE B-RELATED"/>
    <property type="match status" value="1"/>
</dbReference>
<keyword evidence="2" id="KW-0547">Nucleotide-binding</keyword>
<gene>
    <name evidence="4" type="ORF">GCM10009332_25130</name>
</gene>
<dbReference type="GO" id="GO:0018169">
    <property type="term" value="F:ribosomal S6-glutamic acid ligase activity"/>
    <property type="evidence" value="ECO:0007669"/>
    <property type="project" value="TreeGrafter"/>
</dbReference>